<accession>A0AA36GTD9</accession>
<protein>
    <submittedName>
        <fullName evidence="1">Uncharacterized protein</fullName>
    </submittedName>
</protein>
<evidence type="ECO:0000313" key="1">
    <source>
        <dbReference type="EMBL" id="CAJ0597788.1"/>
    </source>
</evidence>
<comment type="caution">
    <text evidence="1">The sequence shown here is derived from an EMBL/GenBank/DDBJ whole genome shotgun (WGS) entry which is preliminary data.</text>
</comment>
<dbReference type="GO" id="GO:0000768">
    <property type="term" value="P:syncytium formation by plasma membrane fusion"/>
    <property type="evidence" value="ECO:0007669"/>
    <property type="project" value="TreeGrafter"/>
</dbReference>
<gene>
    <name evidence="1" type="ORF">CYNAS_LOCUS9771</name>
</gene>
<dbReference type="Proteomes" id="UP001176961">
    <property type="component" value="Unassembled WGS sequence"/>
</dbReference>
<proteinExistence type="predicted"/>
<dbReference type="AlphaFoldDB" id="A0AA36GTD9"/>
<dbReference type="Pfam" id="PF14884">
    <property type="entry name" value="EFF-AFF"/>
    <property type="match status" value="1"/>
</dbReference>
<name>A0AA36GTD9_CYLNA</name>
<dbReference type="EMBL" id="CATQJL010000223">
    <property type="protein sequence ID" value="CAJ0597788.1"/>
    <property type="molecule type" value="Genomic_DNA"/>
</dbReference>
<reference evidence="1" key="1">
    <citation type="submission" date="2023-07" db="EMBL/GenBank/DDBJ databases">
        <authorList>
            <consortium name="CYATHOMIX"/>
        </authorList>
    </citation>
    <scope>NUCLEOTIDE SEQUENCE</scope>
    <source>
        <strain evidence="1">N/A</strain>
    </source>
</reference>
<keyword evidence="2" id="KW-1185">Reference proteome</keyword>
<dbReference type="PANTHER" id="PTHR37415:SF1">
    <property type="entry name" value="CELL FUSION PROTEIN AFF-1"/>
    <property type="match status" value="1"/>
</dbReference>
<organism evidence="1 2">
    <name type="scientific">Cylicocyclus nassatus</name>
    <name type="common">Nematode worm</name>
    <dbReference type="NCBI Taxonomy" id="53992"/>
    <lineage>
        <taxon>Eukaryota</taxon>
        <taxon>Metazoa</taxon>
        <taxon>Ecdysozoa</taxon>
        <taxon>Nematoda</taxon>
        <taxon>Chromadorea</taxon>
        <taxon>Rhabditida</taxon>
        <taxon>Rhabditina</taxon>
        <taxon>Rhabditomorpha</taxon>
        <taxon>Strongyloidea</taxon>
        <taxon>Strongylidae</taxon>
        <taxon>Cylicocyclus</taxon>
    </lineage>
</organism>
<sequence>MYYVESGRPSVYGHVALNAGSEASLEKLGWFRFSHGRWGIRRGEVQMQEAHNVHYTNCKKQAYIEQFHATYFASPEKRTSDLKLGRRLSSNAWVRKAIYDDRAVTLEHGEGVAITFTIHTETRPKIVYDGSYFEHFEGFIQMDEHSNRFLHVTFYEARGTILGHIYNNKKKTASLERIHFQVDYGRKSNYTTRILIPSSVNGTRYVCFYPEGDVDRMSCQWLA</sequence>
<evidence type="ECO:0000313" key="2">
    <source>
        <dbReference type="Proteomes" id="UP001176961"/>
    </source>
</evidence>
<dbReference type="GO" id="GO:0044291">
    <property type="term" value="C:cell-cell contact zone"/>
    <property type="evidence" value="ECO:0007669"/>
    <property type="project" value="TreeGrafter"/>
</dbReference>
<dbReference type="PANTHER" id="PTHR37415">
    <property type="entry name" value="EFF-1A"/>
    <property type="match status" value="1"/>
</dbReference>
<dbReference type="InterPro" id="IPR043076">
    <property type="entry name" value="Fusogen_EFF/AFF_dom3"/>
</dbReference>
<dbReference type="Gene3D" id="2.60.40.3980">
    <property type="entry name" value="Cell-cell fusogen EFF/AFF, domain 3"/>
    <property type="match status" value="1"/>
</dbReference>
<dbReference type="InterPro" id="IPR029213">
    <property type="entry name" value="Fusogen_EFF/AFF"/>
</dbReference>